<dbReference type="InterPro" id="IPR018725">
    <property type="entry name" value="DUF2259_secreted"/>
</dbReference>
<sequence>MALALGLALPTLAGDRALLDIIGYSEDSRFLVFEEFGIQDGSGFAYSNFYAVDLLEDSWVVGTPLRMRASDEGTSLADLRQKALADAQPVLAELEISVPADVIASIGDGVPEQDGKSLRFGLPGYEPGTVRSDHELRLETFPTAAASPCIDWFAVEPLGYALTLTTGEEERLLHRDDTLPRSRGCPQDYRLYAVAVPFNSAEGEGAVAILSVYPFGFEGPDRRFLAVSLGL</sequence>
<name>A0ABW5QKK1_9HYPH</name>
<accession>A0ABW5QKK1</accession>
<evidence type="ECO:0000313" key="2">
    <source>
        <dbReference type="Proteomes" id="UP001597521"/>
    </source>
</evidence>
<dbReference type="EMBL" id="JBHUNP010000001">
    <property type="protein sequence ID" value="MFD2648180.1"/>
    <property type="molecule type" value="Genomic_DNA"/>
</dbReference>
<dbReference type="RefSeq" id="WP_386833276.1">
    <property type="nucleotide sequence ID" value="NZ_JBHUNP010000001.1"/>
</dbReference>
<comment type="caution">
    <text evidence="1">The sequence shown here is derived from an EMBL/GenBank/DDBJ whole genome shotgun (WGS) entry which is preliminary data.</text>
</comment>
<protein>
    <submittedName>
        <fullName evidence="1">DUF2259 domain-containing protein</fullName>
    </submittedName>
</protein>
<gene>
    <name evidence="1" type="ORF">ACFSX5_10295</name>
</gene>
<evidence type="ECO:0000313" key="1">
    <source>
        <dbReference type="EMBL" id="MFD2648180.1"/>
    </source>
</evidence>
<keyword evidence="2" id="KW-1185">Reference proteome</keyword>
<reference evidence="2" key="1">
    <citation type="journal article" date="2019" name="Int. J. Syst. Evol. Microbiol.">
        <title>The Global Catalogue of Microorganisms (GCM) 10K type strain sequencing project: providing services to taxonomists for standard genome sequencing and annotation.</title>
        <authorList>
            <consortium name="The Broad Institute Genomics Platform"/>
            <consortium name="The Broad Institute Genome Sequencing Center for Infectious Disease"/>
            <person name="Wu L."/>
            <person name="Ma J."/>
        </authorList>
    </citation>
    <scope>NUCLEOTIDE SEQUENCE [LARGE SCALE GENOMIC DNA]</scope>
    <source>
        <strain evidence="2">CCM 7427</strain>
    </source>
</reference>
<dbReference type="Pfam" id="PF10016">
    <property type="entry name" value="DUF2259"/>
    <property type="match status" value="1"/>
</dbReference>
<proteinExistence type="predicted"/>
<dbReference type="Proteomes" id="UP001597521">
    <property type="component" value="Unassembled WGS sequence"/>
</dbReference>
<organism evidence="1 2">
    <name type="scientific">Devosia albogilva</name>
    <dbReference type="NCBI Taxonomy" id="429726"/>
    <lineage>
        <taxon>Bacteria</taxon>
        <taxon>Pseudomonadati</taxon>
        <taxon>Pseudomonadota</taxon>
        <taxon>Alphaproteobacteria</taxon>
        <taxon>Hyphomicrobiales</taxon>
        <taxon>Devosiaceae</taxon>
        <taxon>Devosia</taxon>
    </lineage>
</organism>